<dbReference type="Proteomes" id="UP000283210">
    <property type="component" value="Chromosome 19"/>
</dbReference>
<dbReference type="EMBL" id="CM012455">
    <property type="protein sequence ID" value="RVE59622.1"/>
    <property type="molecule type" value="Genomic_DNA"/>
</dbReference>
<name>A0A437CA21_ORYJA</name>
<evidence type="ECO:0000256" key="1">
    <source>
        <dbReference type="SAM" id="MobiDB-lite"/>
    </source>
</evidence>
<accession>A0A437CA21</accession>
<reference evidence="2 3" key="1">
    <citation type="submission" date="2018-11" db="EMBL/GenBank/DDBJ databases">
        <authorList>
            <person name="Lopez-Roques C."/>
            <person name="Donnadieu C."/>
            <person name="Bouchez O."/>
            <person name="Klopp C."/>
            <person name="Cabau C."/>
            <person name="Zahm M."/>
        </authorList>
    </citation>
    <scope>NUCLEOTIDE SEQUENCE [LARGE SCALE GENOMIC DNA]</scope>
    <source>
        <strain evidence="2">RS831</strain>
        <tissue evidence="2">Whole body</tissue>
    </source>
</reference>
<feature type="compositionally biased region" description="Basic and acidic residues" evidence="1">
    <location>
        <begin position="61"/>
        <end position="76"/>
    </location>
</feature>
<gene>
    <name evidence="2" type="ORF">OJAV_G00190130</name>
</gene>
<protein>
    <submittedName>
        <fullName evidence="2">Uncharacterized protein</fullName>
    </submittedName>
</protein>
<reference evidence="2 3" key="2">
    <citation type="submission" date="2019-01" db="EMBL/GenBank/DDBJ databases">
        <title>A chromosome length genome reference of the Java medaka (oryzias javanicus).</title>
        <authorList>
            <person name="Herpin A."/>
            <person name="Takehana Y."/>
            <person name="Naruse K."/>
            <person name="Ansai S."/>
            <person name="Kawaguchi M."/>
        </authorList>
    </citation>
    <scope>NUCLEOTIDE SEQUENCE [LARGE SCALE GENOMIC DNA]</scope>
    <source>
        <strain evidence="2">RS831</strain>
        <tissue evidence="2">Whole body</tissue>
    </source>
</reference>
<dbReference type="AlphaFoldDB" id="A0A437CA21"/>
<proteinExistence type="predicted"/>
<evidence type="ECO:0000313" key="2">
    <source>
        <dbReference type="EMBL" id="RVE59622.1"/>
    </source>
</evidence>
<sequence length="111" mass="12540">MHVLLPPSCHRHKLKGRRVGKRGRKGSRSAGAVALRLVLVLRIEPVKNKSRGIGRINLGRRGGETDKARWKQAGTKKERAKTSSFFFFFGFWRRNIKTPAVDSVVTTTIFP</sequence>
<organism evidence="2 3">
    <name type="scientific">Oryzias javanicus</name>
    <name type="common">Javanese ricefish</name>
    <name type="synonym">Aplocheilus javanicus</name>
    <dbReference type="NCBI Taxonomy" id="123683"/>
    <lineage>
        <taxon>Eukaryota</taxon>
        <taxon>Metazoa</taxon>
        <taxon>Chordata</taxon>
        <taxon>Craniata</taxon>
        <taxon>Vertebrata</taxon>
        <taxon>Euteleostomi</taxon>
        <taxon>Actinopterygii</taxon>
        <taxon>Neopterygii</taxon>
        <taxon>Teleostei</taxon>
        <taxon>Neoteleostei</taxon>
        <taxon>Acanthomorphata</taxon>
        <taxon>Ovalentaria</taxon>
        <taxon>Atherinomorphae</taxon>
        <taxon>Beloniformes</taxon>
        <taxon>Adrianichthyidae</taxon>
        <taxon>Oryziinae</taxon>
        <taxon>Oryzias</taxon>
    </lineage>
</organism>
<evidence type="ECO:0000313" key="3">
    <source>
        <dbReference type="Proteomes" id="UP000283210"/>
    </source>
</evidence>
<feature type="region of interest" description="Disordered" evidence="1">
    <location>
        <begin position="55"/>
        <end position="76"/>
    </location>
</feature>
<keyword evidence="3" id="KW-1185">Reference proteome</keyword>